<dbReference type="GeneID" id="25978303"/>
<dbReference type="HOGENOM" id="CLU_002643_0_0_1"/>
<evidence type="ECO:0000256" key="1">
    <source>
        <dbReference type="SAM" id="MobiDB-lite"/>
    </source>
</evidence>
<feature type="compositionally biased region" description="Basic and acidic residues" evidence="1">
    <location>
        <begin position="1368"/>
        <end position="1380"/>
    </location>
</feature>
<feature type="region of interest" description="Disordered" evidence="1">
    <location>
        <begin position="60"/>
        <end position="242"/>
    </location>
</feature>
<proteinExistence type="predicted"/>
<dbReference type="RefSeq" id="XP_014171437.1">
    <property type="nucleotide sequence ID" value="XM_014315962.1"/>
</dbReference>
<feature type="compositionally biased region" description="Polar residues" evidence="1">
    <location>
        <begin position="60"/>
        <end position="72"/>
    </location>
</feature>
<dbReference type="eggNOG" id="ENOG502QRPA">
    <property type="taxonomic scope" value="Eukaryota"/>
</dbReference>
<dbReference type="Proteomes" id="UP000007796">
    <property type="component" value="Unassembled WGS sequence"/>
</dbReference>
<accession>F0XK43</accession>
<gene>
    <name evidence="2" type="ORF">CMQ_5026</name>
</gene>
<feature type="compositionally biased region" description="Low complexity" evidence="1">
    <location>
        <begin position="213"/>
        <end position="225"/>
    </location>
</feature>
<protein>
    <submittedName>
        <fullName evidence="2">Uncharacterized protein</fullName>
    </submittedName>
</protein>
<feature type="compositionally biased region" description="Low complexity" evidence="1">
    <location>
        <begin position="1160"/>
        <end position="1169"/>
    </location>
</feature>
<evidence type="ECO:0000313" key="3">
    <source>
        <dbReference type="Proteomes" id="UP000007796"/>
    </source>
</evidence>
<feature type="region of interest" description="Disordered" evidence="1">
    <location>
        <begin position="257"/>
        <end position="296"/>
    </location>
</feature>
<evidence type="ECO:0000313" key="2">
    <source>
        <dbReference type="EMBL" id="EFX01955.1"/>
    </source>
</evidence>
<keyword evidence="3" id="KW-1185">Reference proteome</keyword>
<dbReference type="EMBL" id="GL629787">
    <property type="protein sequence ID" value="EFX01955.1"/>
    <property type="molecule type" value="Genomic_DNA"/>
</dbReference>
<feature type="compositionally biased region" description="Gly residues" evidence="1">
    <location>
        <begin position="1086"/>
        <end position="1096"/>
    </location>
</feature>
<feature type="compositionally biased region" description="Low complexity" evidence="1">
    <location>
        <begin position="1113"/>
        <end position="1122"/>
    </location>
</feature>
<sequence>MFGSRRKRRPYTSATSATVDPNAATAAASAFHLSSAAAAAAIRAIPLSPTNVAEVQTARTLRRSASVSSQGSRRAFSPVSTLRRAKGNAGGAPTLRRKGSASSMSERSFRSGSPHHARRAAAAIAAASASSLPAGHDRTQSVAASAAVAATHAQSHSRSLDSRSRSVPPLPTVPTVPKQRTQQPKTARGSWFGGAVVGDYAPVQTSAQDGRPSSRSSSINFSYPSRARVSSPLPTNANASQTEPVAVVVSVPVARPPMRAASTERTPKSSLGRMMSHRRSASTSRATTASSRTDQSLVYDPNSRRMVPRAELLFMEQEVLEIEEQTRPRKKKAAPSHTGVHTTKAATTRTHDSPPQHLLRVPALSPPAVQTRPTEPMTEVPAERELDEFLQPPPALSTSISTPSSSVSSLAIPQTAAAVPMGVQTENKEDSRIESSQTEEVARPLLLKRPSRVKEEPEREKEEEERRHEQHGQPTTVDVREGEQPNNAGRTAHFAPVSGGLTVQRYSPPPRSISPRKSAMKHANSPRDPSPADGSKEPAAACPPQKEHTLAKKSNRVSFTDENTILVHRDEEEEEEESVSLPSALPVATETPASTSVPPAHRRWFNSLGRGRKNDAAAGLEDDQIMKPRPALPSFGSIRERAPVQTKQPEERALMRPHPASSPAASEILQEQATSPRNTANTSRYREPLPPVVTSVDGCGYNSDSDTSTVSNEDIVDEDEDEDEDEDDITPIATPAVHSSIASKRNAPLLPDISVTRASQESLEATKPEVEADVATEATKPSPTGSFFDVPGMFPDSESDSTSRSGSSPTKAGFVMAESCAEDGDDPLAMQSAGTVLAAPMPTVPEEPGPNEADEDDTDTSVYSDAYEDLSDMEGDGFLSLNAVVESPIRAALSPLQPKSEKPAEQQKQSPPPPFSAGLVARAAQVAEADIGGLPSPADKPAQPAKQEADQGCEEDDWEKVKAFWRSLSEEKRAQLELAARDEAGADGDLEEATLEKRPRQKKAAETRAAEKQGWADGEVRPSKAVLPRIRRSMREANRQESVQAQPRQTGQKNGSVGSAASTVSLRRRGSDSSESSFKRSRGDDGGSGGGGGGGFRKTMRRDSNASSEQNRSSRFSLRSLSPAGSTLRGSHTQSSEPPQLRKSLRDSKTNKPVGGGGVFSSVSRSNGSKLLLQRGKNGPSSRFGDSSDEDDDTLVGSNATGRKVSNGGGGGGAAVRSRFADSSDDEDDDDDAFKGLAATKFNSRNSSHRMAMSLRPGSAGGRGRRSLSPPLPEELEEEEAAAMAGGRRPGPESRRGVASSATSTLRRSRSGRGEMGVSLTGMANSPDQQQQLRHRRLSSTSSFMSALRRKKNGGVGYTSNGRMTESAARRDTELERSARELQAVRNSSDRDEDSSGNYVLSGSNVDNNRSWPLRGVHAGAGTYQASVSAGAALDGSLPERRKKMFPALRRMFRLDD</sequence>
<feature type="region of interest" description="Disordered" evidence="1">
    <location>
        <begin position="892"/>
        <end position="957"/>
    </location>
</feature>
<feature type="compositionally biased region" description="Polar residues" evidence="1">
    <location>
        <begin position="1123"/>
        <end position="1138"/>
    </location>
</feature>
<feature type="compositionally biased region" description="Acidic residues" evidence="1">
    <location>
        <begin position="714"/>
        <end position="729"/>
    </location>
</feature>
<feature type="compositionally biased region" description="Polar residues" evidence="1">
    <location>
        <begin position="339"/>
        <end position="348"/>
    </location>
</feature>
<feature type="compositionally biased region" description="Low complexity" evidence="1">
    <location>
        <begin position="1297"/>
        <end position="1306"/>
    </location>
</feature>
<dbReference type="STRING" id="655863.F0XK43"/>
<dbReference type="OrthoDB" id="5423926at2759"/>
<organism evidence="3">
    <name type="scientific">Grosmannia clavigera (strain kw1407 / UAMH 11150)</name>
    <name type="common">Blue stain fungus</name>
    <name type="synonym">Graphiocladiella clavigera</name>
    <dbReference type="NCBI Taxonomy" id="655863"/>
    <lineage>
        <taxon>Eukaryota</taxon>
        <taxon>Fungi</taxon>
        <taxon>Dikarya</taxon>
        <taxon>Ascomycota</taxon>
        <taxon>Pezizomycotina</taxon>
        <taxon>Sordariomycetes</taxon>
        <taxon>Sordariomycetidae</taxon>
        <taxon>Ophiostomatales</taxon>
        <taxon>Ophiostomataceae</taxon>
        <taxon>Leptographium</taxon>
    </lineage>
</organism>
<feature type="compositionally biased region" description="Low complexity" evidence="1">
    <location>
        <begin position="281"/>
        <end position="293"/>
    </location>
</feature>
<feature type="compositionally biased region" description="Basic and acidic residues" evidence="1">
    <location>
        <begin position="994"/>
        <end position="1011"/>
    </location>
</feature>
<dbReference type="InParanoid" id="F0XK43"/>
<feature type="compositionally biased region" description="Polar residues" evidence="1">
    <location>
        <begin position="669"/>
        <end position="683"/>
    </location>
</feature>
<feature type="compositionally biased region" description="Basic and acidic residues" evidence="1">
    <location>
        <begin position="452"/>
        <end position="471"/>
    </location>
</feature>
<feature type="compositionally biased region" description="Low complexity" evidence="1">
    <location>
        <begin position="100"/>
        <end position="112"/>
    </location>
</feature>
<feature type="compositionally biased region" description="Polar residues" evidence="1">
    <location>
        <begin position="1040"/>
        <end position="1064"/>
    </location>
</feature>
<name>F0XK43_GROCL</name>
<feature type="compositionally biased region" description="Polar residues" evidence="1">
    <location>
        <begin position="232"/>
        <end position="242"/>
    </location>
</feature>
<feature type="compositionally biased region" description="Low complexity" evidence="1">
    <location>
        <begin position="396"/>
        <end position="413"/>
    </location>
</feature>
<feature type="compositionally biased region" description="Basic and acidic residues" evidence="1">
    <location>
        <begin position="1069"/>
        <end position="1085"/>
    </location>
</feature>
<feature type="compositionally biased region" description="Polar residues" evidence="1">
    <location>
        <begin position="702"/>
        <end position="712"/>
    </location>
</feature>
<feature type="compositionally biased region" description="Acidic residues" evidence="1">
    <location>
        <begin position="1223"/>
        <end position="1232"/>
    </location>
</feature>
<feature type="compositionally biased region" description="Basic and acidic residues" evidence="1">
    <location>
        <begin position="638"/>
        <end position="654"/>
    </location>
</feature>
<reference evidence="2 3" key="1">
    <citation type="journal article" date="2011" name="Proc. Natl. Acad. Sci. U.S.A.">
        <title>Genome and transcriptome analyses of the mountain pine beetle-fungal symbiont Grosmannia clavigera, a lodgepole pine pathogen.</title>
        <authorList>
            <person name="DiGuistini S."/>
            <person name="Wang Y."/>
            <person name="Liao N.Y."/>
            <person name="Taylor G."/>
            <person name="Tanguay P."/>
            <person name="Feau N."/>
            <person name="Henrissat B."/>
            <person name="Chan S.K."/>
            <person name="Hesse-Orce U."/>
            <person name="Alamouti S.M."/>
            <person name="Tsui C.K.M."/>
            <person name="Docking R.T."/>
            <person name="Levasseur A."/>
            <person name="Haridas S."/>
            <person name="Robertson G."/>
            <person name="Birol I."/>
            <person name="Holt R.A."/>
            <person name="Marra M.A."/>
            <person name="Hamelin R.C."/>
            <person name="Hirst M."/>
            <person name="Jones S.J.M."/>
            <person name="Bohlmann J."/>
            <person name="Breuil C."/>
        </authorList>
    </citation>
    <scope>NUCLEOTIDE SEQUENCE [LARGE SCALE GENOMIC DNA]</scope>
    <source>
        <strain evidence="3">kw1407 / UAMH 11150</strain>
    </source>
</reference>
<feature type="compositionally biased region" description="Low complexity" evidence="1">
    <location>
        <begin position="120"/>
        <end position="157"/>
    </location>
</feature>
<feature type="region of interest" description="Disordered" evidence="1">
    <location>
        <begin position="323"/>
        <end position="874"/>
    </location>
</feature>
<feature type="region of interest" description="Disordered" evidence="1">
    <location>
        <begin position="979"/>
        <end position="1404"/>
    </location>
</feature>